<feature type="domain" description="Nck-associated protein 5 C-terminal" evidence="2">
    <location>
        <begin position="1"/>
        <end position="61"/>
    </location>
</feature>
<dbReference type="PANTHER" id="PTHR21740">
    <property type="entry name" value="NCK-ASSOCIATED PROTEIN 5"/>
    <property type="match status" value="1"/>
</dbReference>
<evidence type="ECO:0000313" key="4">
    <source>
        <dbReference type="Proteomes" id="UP000010552"/>
    </source>
</evidence>
<evidence type="ECO:0000256" key="1">
    <source>
        <dbReference type="SAM" id="MobiDB-lite"/>
    </source>
</evidence>
<organism evidence="3 4">
    <name type="scientific">Pteropus alecto</name>
    <name type="common">Black flying fox</name>
    <dbReference type="NCBI Taxonomy" id="9402"/>
    <lineage>
        <taxon>Eukaryota</taxon>
        <taxon>Metazoa</taxon>
        <taxon>Chordata</taxon>
        <taxon>Craniata</taxon>
        <taxon>Vertebrata</taxon>
        <taxon>Euteleostomi</taxon>
        <taxon>Mammalia</taxon>
        <taxon>Eutheria</taxon>
        <taxon>Laurasiatheria</taxon>
        <taxon>Chiroptera</taxon>
        <taxon>Yinpterochiroptera</taxon>
        <taxon>Pteropodoidea</taxon>
        <taxon>Pteropodidae</taxon>
        <taxon>Pteropodinae</taxon>
        <taxon>Pteropus</taxon>
    </lineage>
</organism>
<protein>
    <submittedName>
        <fullName evidence="3">Nck-associated protein 5</fullName>
    </submittedName>
</protein>
<dbReference type="GO" id="GO:0007019">
    <property type="term" value="P:microtubule depolymerization"/>
    <property type="evidence" value="ECO:0007669"/>
    <property type="project" value="TreeGrafter"/>
</dbReference>
<feature type="region of interest" description="Disordered" evidence="1">
    <location>
        <begin position="134"/>
        <end position="162"/>
    </location>
</feature>
<dbReference type="GO" id="GO:0001578">
    <property type="term" value="P:microtubule bundle formation"/>
    <property type="evidence" value="ECO:0007669"/>
    <property type="project" value="TreeGrafter"/>
</dbReference>
<dbReference type="Pfam" id="PF15246">
    <property type="entry name" value="NCKAP5"/>
    <property type="match status" value="1"/>
</dbReference>
<dbReference type="STRING" id="9402.L5JZ19"/>
<reference evidence="4" key="1">
    <citation type="journal article" date="2013" name="Science">
        <title>Comparative analysis of bat genomes provides insight into the evolution of flight and immunity.</title>
        <authorList>
            <person name="Zhang G."/>
            <person name="Cowled C."/>
            <person name="Shi Z."/>
            <person name="Huang Z."/>
            <person name="Bishop-Lilly K.A."/>
            <person name="Fang X."/>
            <person name="Wynne J.W."/>
            <person name="Xiong Z."/>
            <person name="Baker M.L."/>
            <person name="Zhao W."/>
            <person name="Tachedjian M."/>
            <person name="Zhu Y."/>
            <person name="Zhou P."/>
            <person name="Jiang X."/>
            <person name="Ng J."/>
            <person name="Yang L."/>
            <person name="Wu L."/>
            <person name="Xiao J."/>
            <person name="Feng Y."/>
            <person name="Chen Y."/>
            <person name="Sun X."/>
            <person name="Zhang Y."/>
            <person name="Marsh G.A."/>
            <person name="Crameri G."/>
            <person name="Broder C.C."/>
            <person name="Frey K.G."/>
            <person name="Wang L.F."/>
            <person name="Wang J."/>
        </authorList>
    </citation>
    <scope>NUCLEOTIDE SEQUENCE [LARGE SCALE GENOMIC DNA]</scope>
</reference>
<dbReference type="InterPro" id="IPR032769">
    <property type="entry name" value="NCKAP5_C"/>
</dbReference>
<evidence type="ECO:0000259" key="2">
    <source>
        <dbReference type="Pfam" id="PF15246"/>
    </source>
</evidence>
<name>L5JZ19_PTEAL</name>
<accession>L5JZ19</accession>
<proteinExistence type="predicted"/>
<feature type="compositionally biased region" description="Basic and acidic residues" evidence="1">
    <location>
        <begin position="180"/>
        <end position="202"/>
    </location>
</feature>
<feature type="region of interest" description="Disordered" evidence="1">
    <location>
        <begin position="1"/>
        <end position="22"/>
    </location>
</feature>
<dbReference type="AlphaFoldDB" id="L5JZ19"/>
<feature type="compositionally biased region" description="Basic and acidic residues" evidence="1">
    <location>
        <begin position="145"/>
        <end position="161"/>
    </location>
</feature>
<feature type="region of interest" description="Disordered" evidence="1">
    <location>
        <begin position="85"/>
        <end position="115"/>
    </location>
</feature>
<sequence length="238" mass="25919">MRTLDSGIGTFPLPDAGSRSTGRYLCQADSTEDTEPILSPAALCAAPSIRAQTLEREVPSSADSQGLADTAIVHSTSDPIMVARGMRPLQSRLPKPASSGKINSPMQNEAEPRPQTCSSFKYAEDTMERELLQNWGGEDPSGEAQKLKQVEETKEDPENRLSKISLESFHKYNSNTMILLEKEKNSLNKAEGRKEEKEKNEEASLSSSDRPGVDNLESLSDSLYDSFSSCASQGSNDA</sequence>
<feature type="compositionally biased region" description="Low complexity" evidence="1">
    <location>
        <begin position="203"/>
        <end position="219"/>
    </location>
</feature>
<dbReference type="PANTHER" id="PTHR21740:SF0">
    <property type="entry name" value="NCK-ASSOCIATED PROTEIN 5"/>
    <property type="match status" value="1"/>
</dbReference>
<feature type="region of interest" description="Disordered" evidence="1">
    <location>
        <begin position="180"/>
        <end position="219"/>
    </location>
</feature>
<dbReference type="Proteomes" id="UP000010552">
    <property type="component" value="Unassembled WGS sequence"/>
</dbReference>
<dbReference type="EMBL" id="KB031068">
    <property type="protein sequence ID" value="ELK04570.1"/>
    <property type="molecule type" value="Genomic_DNA"/>
</dbReference>
<evidence type="ECO:0000313" key="3">
    <source>
        <dbReference type="EMBL" id="ELK04570.1"/>
    </source>
</evidence>
<dbReference type="InParanoid" id="L5JZ19"/>
<dbReference type="GO" id="GO:0035371">
    <property type="term" value="C:microtubule plus-end"/>
    <property type="evidence" value="ECO:0007669"/>
    <property type="project" value="TreeGrafter"/>
</dbReference>
<gene>
    <name evidence="3" type="ORF">PAL_GLEAN10025814</name>
</gene>
<keyword evidence="4" id="KW-1185">Reference proteome</keyword>
<dbReference type="InterPro" id="IPR026163">
    <property type="entry name" value="Nckap5l"/>
</dbReference>